<dbReference type="Proteomes" id="UP000009149">
    <property type="component" value="Chromosome"/>
</dbReference>
<evidence type="ECO:0000313" key="1">
    <source>
        <dbReference type="EMBL" id="ACD83863.1"/>
    </source>
</evidence>
<dbReference type="AlphaFoldDB" id="B3DXF4"/>
<protein>
    <submittedName>
        <fullName evidence="1">Uncharacterized protein</fullName>
    </submittedName>
</protein>
<dbReference type="EMBL" id="CP000975">
    <property type="protein sequence ID" value="ACD83863.1"/>
    <property type="molecule type" value="Genomic_DNA"/>
</dbReference>
<proteinExistence type="predicted"/>
<gene>
    <name evidence="1" type="ordered locus">Minf_1809</name>
</gene>
<evidence type="ECO:0000313" key="2">
    <source>
        <dbReference type="Proteomes" id="UP000009149"/>
    </source>
</evidence>
<dbReference type="HOGENOM" id="CLU_3390252_0_0_0"/>
<sequence>MKKYLQVYPILLSELFPFYFYKIDNDKQVNTL</sequence>
<organism evidence="1 2">
    <name type="scientific">Methylacidiphilum infernorum (isolate V4)</name>
    <name type="common">Methylokorus infernorum (strain V4)</name>
    <dbReference type="NCBI Taxonomy" id="481448"/>
    <lineage>
        <taxon>Bacteria</taxon>
        <taxon>Pseudomonadati</taxon>
        <taxon>Verrucomicrobiota</taxon>
        <taxon>Methylacidiphilae</taxon>
        <taxon>Methylacidiphilales</taxon>
        <taxon>Methylacidiphilaceae</taxon>
        <taxon>Methylacidiphilum (ex Ratnadevi et al. 2023)</taxon>
    </lineage>
</organism>
<reference evidence="1 2" key="1">
    <citation type="journal article" date="2008" name="Biol. Direct">
        <title>Complete genome sequence of the extremely acidophilic methanotroph isolate V4, Methylacidiphilum infernorum, a representative of the bacterial phylum Verrucomicrobia.</title>
        <authorList>
            <person name="Hou S."/>
            <person name="Makarova K.S."/>
            <person name="Saw J.H."/>
            <person name="Senin P."/>
            <person name="Ly B.V."/>
            <person name="Zhou Z."/>
            <person name="Ren Y."/>
            <person name="Wang J."/>
            <person name="Galperin M.Y."/>
            <person name="Omelchenko M.V."/>
            <person name="Wolf Y.I."/>
            <person name="Yutin N."/>
            <person name="Koonin E.V."/>
            <person name="Stott M.B."/>
            <person name="Mountain B.W."/>
            <person name="Crowe M.A."/>
            <person name="Smirnova A.V."/>
            <person name="Dunfield P.F."/>
            <person name="Feng L."/>
            <person name="Wang L."/>
            <person name="Alam M."/>
        </authorList>
    </citation>
    <scope>NUCLEOTIDE SEQUENCE [LARGE SCALE GENOMIC DNA]</scope>
    <source>
        <strain evidence="2">Isolate V4</strain>
    </source>
</reference>
<name>B3DXF4_METI4</name>
<accession>B3DXF4</accession>
<dbReference type="KEGG" id="min:Minf_1809"/>